<protein>
    <recommendedName>
        <fullName evidence="3">Patatin-like phospholipase family protein</fullName>
    </recommendedName>
</protein>
<sequence>MSAIKILAGHKAYRHIQQNGLSANDIAAVFGASGAAKWLTIYGLDRAVFDRFLATASHPIDLFGTSVGAFKLAACAQDNPGDALLALANAYIGQDYVGKETSEQVVIETKKILDAFLSPQAVSEILTSSRFNYQCGAVLTQANLASPSLTRQKLAMVKGFGQSLLGKQWQQNLFERVIFHAPQAAHSFDGYDGYPTQRLPLSTTNFRQAILSSGSIPVVMPGVDAITDAPAGMYRDGGLLDYHAVPSNVSKIDHGLVLYPHFYSYLKEGWFDKFWPWRRVSAAQLDNTVLIAPSESFVASLPGGRIPERQDFYRFRHDDNERVRRWTQVRDQSLVLGEEFLAAVQTGDIARLVQPI</sequence>
<evidence type="ECO:0008006" key="3">
    <source>
        <dbReference type="Google" id="ProtNLM"/>
    </source>
</evidence>
<proteinExistence type="predicted"/>
<name>A0ABM9ABS7_9GAMM</name>
<evidence type="ECO:0000313" key="2">
    <source>
        <dbReference type="Proteomes" id="UP000838100"/>
    </source>
</evidence>
<dbReference type="Proteomes" id="UP000838100">
    <property type="component" value="Unassembled WGS sequence"/>
</dbReference>
<dbReference type="InterPro" id="IPR016035">
    <property type="entry name" value="Acyl_Trfase/lysoPLipase"/>
</dbReference>
<gene>
    <name evidence="1" type="ORF">SIN8267_00755</name>
</gene>
<accession>A0ABM9ABS7</accession>
<dbReference type="EMBL" id="CAKLPX010000001">
    <property type="protein sequence ID" value="CAH0990661.1"/>
    <property type="molecule type" value="Genomic_DNA"/>
</dbReference>
<dbReference type="SUPFAM" id="SSF52151">
    <property type="entry name" value="FabD/lysophospholipase-like"/>
    <property type="match status" value="1"/>
</dbReference>
<keyword evidence="2" id="KW-1185">Reference proteome</keyword>
<organism evidence="1 2">
    <name type="scientific">Sinobacterium norvegicum</name>
    <dbReference type="NCBI Taxonomy" id="1641715"/>
    <lineage>
        <taxon>Bacteria</taxon>
        <taxon>Pseudomonadati</taxon>
        <taxon>Pseudomonadota</taxon>
        <taxon>Gammaproteobacteria</taxon>
        <taxon>Cellvibrionales</taxon>
        <taxon>Spongiibacteraceae</taxon>
        <taxon>Sinobacterium</taxon>
    </lineage>
</organism>
<comment type="caution">
    <text evidence="1">The sequence shown here is derived from an EMBL/GenBank/DDBJ whole genome shotgun (WGS) entry which is preliminary data.</text>
</comment>
<dbReference type="RefSeq" id="WP_237443340.1">
    <property type="nucleotide sequence ID" value="NZ_CAKLPX010000001.1"/>
</dbReference>
<reference evidence="1" key="1">
    <citation type="submission" date="2021-12" db="EMBL/GenBank/DDBJ databases">
        <authorList>
            <person name="Rodrigo-Torres L."/>
            <person name="Arahal R. D."/>
            <person name="Lucena T."/>
        </authorList>
    </citation>
    <scope>NUCLEOTIDE SEQUENCE</scope>
    <source>
        <strain evidence="1">CECT 8267</strain>
    </source>
</reference>
<evidence type="ECO:0000313" key="1">
    <source>
        <dbReference type="EMBL" id="CAH0990661.1"/>
    </source>
</evidence>